<dbReference type="UniPathway" id="UPA00659"/>
<name>A0A316U2Z0_9BASI</name>
<evidence type="ECO:0000313" key="6">
    <source>
        <dbReference type="EMBL" id="PWN19208.1"/>
    </source>
</evidence>
<dbReference type="GeneID" id="37015467"/>
<accession>A0A316U2Z0</accession>
<evidence type="ECO:0000313" key="7">
    <source>
        <dbReference type="Proteomes" id="UP000245942"/>
    </source>
</evidence>
<dbReference type="Gene3D" id="1.10.12.10">
    <property type="entry name" value="Lyase 2-enoyl-coa Hydratase, Chain A, domain 2"/>
    <property type="match status" value="1"/>
</dbReference>
<dbReference type="InterPro" id="IPR029045">
    <property type="entry name" value="ClpP/crotonase-like_dom_sf"/>
</dbReference>
<dbReference type="Gene3D" id="3.90.226.10">
    <property type="entry name" value="2-enoyl-CoA Hydratase, Chain A, domain 1"/>
    <property type="match status" value="1"/>
</dbReference>
<keyword evidence="4" id="KW-0443">Lipid metabolism</keyword>
<evidence type="ECO:0000256" key="2">
    <source>
        <dbReference type="ARBA" id="ARBA00005254"/>
    </source>
</evidence>
<dbReference type="InterPro" id="IPR001753">
    <property type="entry name" value="Enoyl-CoA_hydra/iso"/>
</dbReference>
<dbReference type="GO" id="GO:0006635">
    <property type="term" value="P:fatty acid beta-oxidation"/>
    <property type="evidence" value="ECO:0007669"/>
    <property type="project" value="UniProtKB-UniPathway"/>
</dbReference>
<keyword evidence="3" id="KW-0276">Fatty acid metabolism</keyword>
<dbReference type="CDD" id="cd06558">
    <property type="entry name" value="crotonase-like"/>
    <property type="match status" value="1"/>
</dbReference>
<dbReference type="InterPro" id="IPR014748">
    <property type="entry name" value="Enoyl-CoA_hydra_C"/>
</dbReference>
<organism evidence="6 7">
    <name type="scientific">Pseudomicrostroma glucosiphilum</name>
    <dbReference type="NCBI Taxonomy" id="1684307"/>
    <lineage>
        <taxon>Eukaryota</taxon>
        <taxon>Fungi</taxon>
        <taxon>Dikarya</taxon>
        <taxon>Basidiomycota</taxon>
        <taxon>Ustilaginomycotina</taxon>
        <taxon>Exobasidiomycetes</taxon>
        <taxon>Microstromatales</taxon>
        <taxon>Microstromatales incertae sedis</taxon>
        <taxon>Pseudomicrostroma</taxon>
    </lineage>
</organism>
<dbReference type="AlphaFoldDB" id="A0A316U2Z0"/>
<evidence type="ECO:0000256" key="4">
    <source>
        <dbReference type="ARBA" id="ARBA00023098"/>
    </source>
</evidence>
<dbReference type="Pfam" id="PF00378">
    <property type="entry name" value="ECH_1"/>
    <property type="match status" value="1"/>
</dbReference>
<dbReference type="GO" id="GO:0005739">
    <property type="term" value="C:mitochondrion"/>
    <property type="evidence" value="ECO:0007669"/>
    <property type="project" value="TreeGrafter"/>
</dbReference>
<dbReference type="InterPro" id="IPR045002">
    <property type="entry name" value="Ech1-like"/>
</dbReference>
<reference evidence="6 7" key="1">
    <citation type="journal article" date="2018" name="Mol. Biol. Evol.">
        <title>Broad Genomic Sampling Reveals a Smut Pathogenic Ancestry of the Fungal Clade Ustilaginomycotina.</title>
        <authorList>
            <person name="Kijpornyongpan T."/>
            <person name="Mondo S.J."/>
            <person name="Barry K."/>
            <person name="Sandor L."/>
            <person name="Lee J."/>
            <person name="Lipzen A."/>
            <person name="Pangilinan J."/>
            <person name="LaButti K."/>
            <person name="Hainaut M."/>
            <person name="Henrissat B."/>
            <person name="Grigoriev I.V."/>
            <person name="Spatafora J.W."/>
            <person name="Aime M.C."/>
        </authorList>
    </citation>
    <scope>NUCLEOTIDE SEQUENCE [LARGE SCALE GENOMIC DNA]</scope>
    <source>
        <strain evidence="6 7">MCA 4718</strain>
    </source>
</reference>
<dbReference type="FunFam" id="1.10.12.10:FF:000004">
    <property type="entry name" value="Delta3,5-delta2,4-dienoyl-CoA isomerase"/>
    <property type="match status" value="1"/>
</dbReference>
<dbReference type="PANTHER" id="PTHR43149:SF1">
    <property type="entry name" value="DELTA(3,5)-DELTA(2,4)-DIENOYL-COA ISOMERASE, MITOCHONDRIAL"/>
    <property type="match status" value="1"/>
</dbReference>
<evidence type="ECO:0000256" key="1">
    <source>
        <dbReference type="ARBA" id="ARBA00005005"/>
    </source>
</evidence>
<keyword evidence="7" id="KW-1185">Reference proteome</keyword>
<dbReference type="STRING" id="1684307.A0A316U2Z0"/>
<dbReference type="RefSeq" id="XP_025346368.1">
    <property type="nucleotide sequence ID" value="XM_025493733.1"/>
</dbReference>
<comment type="similarity">
    <text evidence="2">Belongs to the enoyl-CoA hydratase/isomerase family.</text>
</comment>
<gene>
    <name evidence="6" type="ORF">BCV69DRAFT_290923</name>
</gene>
<proteinExistence type="inferred from homology"/>
<dbReference type="GO" id="GO:0051750">
    <property type="term" value="F:delta(3,5)-delta(2,4)-dienoyl-CoA isomerase activity"/>
    <property type="evidence" value="ECO:0007669"/>
    <property type="project" value="TreeGrafter"/>
</dbReference>
<dbReference type="Proteomes" id="UP000245942">
    <property type="component" value="Unassembled WGS sequence"/>
</dbReference>
<sequence length="298" mass="32011">MTASSSSSSSYPRPYPTLNPPPSDFAVKLEAPGVLHVSLSRGKLNPWSHTMTLEMRRIFDTLATDPLVDVVVLSGEGRAFCAGLDVGSSQLADLASDEGEEPAQPDPARIAFGLKQHIDEFQASLTSMEKCMKPVISAVHGIVFGLGVDLMCATDIRYADEESRFCIKEVDIGLCADIGSLQRFPKIVGNDSIARELAMTAREFGSEEALRIGFLSKVTKGGREGAVAAALATAALLVTKSPVALRSTKQVMLHARDHSVAEGLDYVSTWNSAMLQSRDIPKAMAGALSKQKIRFSRL</sequence>
<evidence type="ECO:0000256" key="3">
    <source>
        <dbReference type="ARBA" id="ARBA00022832"/>
    </source>
</evidence>
<dbReference type="EMBL" id="KZ819332">
    <property type="protein sequence ID" value="PWN19208.1"/>
    <property type="molecule type" value="Genomic_DNA"/>
</dbReference>
<dbReference type="SUPFAM" id="SSF52096">
    <property type="entry name" value="ClpP/crotonase"/>
    <property type="match status" value="1"/>
</dbReference>
<protein>
    <submittedName>
        <fullName evidence="6">ClpP/crotonase</fullName>
    </submittedName>
</protein>
<dbReference type="PANTHER" id="PTHR43149">
    <property type="entry name" value="ENOYL-COA HYDRATASE"/>
    <property type="match status" value="1"/>
</dbReference>
<dbReference type="OrthoDB" id="14970at2759"/>
<keyword evidence="5" id="KW-0413">Isomerase</keyword>
<evidence type="ECO:0000256" key="5">
    <source>
        <dbReference type="ARBA" id="ARBA00023235"/>
    </source>
</evidence>
<comment type="pathway">
    <text evidence="1">Lipid metabolism; fatty acid beta-oxidation.</text>
</comment>